<dbReference type="EMBL" id="BGZK01001308">
    <property type="protein sequence ID" value="GBP76881.1"/>
    <property type="molecule type" value="Genomic_DNA"/>
</dbReference>
<dbReference type="STRING" id="151549.A0A4C1YKF3"/>
<evidence type="ECO:0000256" key="3">
    <source>
        <dbReference type="ARBA" id="ARBA00022729"/>
    </source>
</evidence>
<name>A0A4C1YKF3_EUMVA</name>
<keyword evidence="5" id="KW-0325">Glycoprotein</keyword>
<evidence type="ECO:0000256" key="5">
    <source>
        <dbReference type="ARBA" id="ARBA00023180"/>
    </source>
</evidence>
<sequence>MEPAARTKNMTPAVLPRSEAFHLRLEVQARARNERQRGTTGLRVRHLSLSYLSARCVRVDSCYPIIHLHVFVKRNGRIQRFTIYNLYNKINLYDKQYNLCACTRQLAPDELANQSHVVAKRTQARIHRSHYSMVLTTVIVLLVFFGTVYGTPPYRYEINWFEVPLDHFGFNNSATFKIKYLVNEEHWNRDYGPIFFYTGNEGQIEVFLNHTGFMWDIAAEFRAKLVFAEHRYYGASMPSGNISLDNQHIGYLTSSQALADYADLVNYLQGNRDKPKHPVIAFGGKKVYIDRPIRWAEFRPMKSKQLGSQNRSSIGSHTVRTAMLFSDIDHRPYCYRGRYLAPFRFVSGSSAGTGMSLNSDPGIVS</sequence>
<dbReference type="GO" id="GO:0070008">
    <property type="term" value="F:serine-type exopeptidase activity"/>
    <property type="evidence" value="ECO:0007669"/>
    <property type="project" value="InterPro"/>
</dbReference>
<dbReference type="GO" id="GO:0006508">
    <property type="term" value="P:proteolysis"/>
    <property type="evidence" value="ECO:0007669"/>
    <property type="project" value="UniProtKB-KW"/>
</dbReference>
<dbReference type="InterPro" id="IPR029058">
    <property type="entry name" value="AB_hydrolase_fold"/>
</dbReference>
<evidence type="ECO:0000256" key="1">
    <source>
        <dbReference type="ARBA" id="ARBA00011079"/>
    </source>
</evidence>
<dbReference type="Proteomes" id="UP000299102">
    <property type="component" value="Unassembled WGS sequence"/>
</dbReference>
<dbReference type="InterPro" id="IPR008758">
    <property type="entry name" value="Peptidase_S28"/>
</dbReference>
<dbReference type="PANTHER" id="PTHR11010:SF38">
    <property type="entry name" value="LYSOSOMAL PRO-X CARBOXYPEPTIDASE"/>
    <property type="match status" value="1"/>
</dbReference>
<gene>
    <name evidence="7" type="primary">Prcp</name>
    <name evidence="7" type="ORF">EVAR_7031_1</name>
</gene>
<keyword evidence="6" id="KW-0812">Transmembrane</keyword>
<keyword evidence="8" id="KW-1185">Reference proteome</keyword>
<keyword evidence="6" id="KW-0472">Membrane</keyword>
<keyword evidence="6" id="KW-1133">Transmembrane helix</keyword>
<evidence type="ECO:0000256" key="4">
    <source>
        <dbReference type="ARBA" id="ARBA00022801"/>
    </source>
</evidence>
<dbReference type="PANTHER" id="PTHR11010">
    <property type="entry name" value="PROTEASE S28 PRO-X CARBOXYPEPTIDASE-RELATED"/>
    <property type="match status" value="1"/>
</dbReference>
<dbReference type="OrthoDB" id="2130629at2759"/>
<keyword evidence="7" id="KW-0121">Carboxypeptidase</keyword>
<comment type="caution">
    <text evidence="7">The sequence shown here is derived from an EMBL/GenBank/DDBJ whole genome shotgun (WGS) entry which is preliminary data.</text>
</comment>
<protein>
    <submittedName>
        <fullName evidence="7">Lysosomal Pro-X carboxypeptidase</fullName>
    </submittedName>
</protein>
<accession>A0A4C1YKF3</accession>
<feature type="transmembrane region" description="Helical" evidence="6">
    <location>
        <begin position="130"/>
        <end position="149"/>
    </location>
</feature>
<dbReference type="Gene3D" id="3.40.50.1820">
    <property type="entry name" value="alpha/beta hydrolase"/>
    <property type="match status" value="1"/>
</dbReference>
<proteinExistence type="inferred from homology"/>
<keyword evidence="2" id="KW-0645">Protease</keyword>
<dbReference type="AlphaFoldDB" id="A0A4C1YKF3"/>
<keyword evidence="3" id="KW-0732">Signal</keyword>
<reference evidence="7 8" key="1">
    <citation type="journal article" date="2019" name="Commun. Biol.">
        <title>The bagworm genome reveals a unique fibroin gene that provides high tensile strength.</title>
        <authorList>
            <person name="Kono N."/>
            <person name="Nakamura H."/>
            <person name="Ohtoshi R."/>
            <person name="Tomita M."/>
            <person name="Numata K."/>
            <person name="Arakawa K."/>
        </authorList>
    </citation>
    <scope>NUCLEOTIDE SEQUENCE [LARGE SCALE GENOMIC DNA]</scope>
</reference>
<evidence type="ECO:0000313" key="8">
    <source>
        <dbReference type="Proteomes" id="UP000299102"/>
    </source>
</evidence>
<evidence type="ECO:0000313" key="7">
    <source>
        <dbReference type="EMBL" id="GBP76881.1"/>
    </source>
</evidence>
<comment type="similarity">
    <text evidence="1">Belongs to the peptidase S28 family.</text>
</comment>
<dbReference type="GO" id="GO:0004180">
    <property type="term" value="F:carboxypeptidase activity"/>
    <property type="evidence" value="ECO:0007669"/>
    <property type="project" value="UniProtKB-KW"/>
</dbReference>
<evidence type="ECO:0000256" key="6">
    <source>
        <dbReference type="SAM" id="Phobius"/>
    </source>
</evidence>
<evidence type="ECO:0000256" key="2">
    <source>
        <dbReference type="ARBA" id="ARBA00022670"/>
    </source>
</evidence>
<organism evidence="7 8">
    <name type="scientific">Eumeta variegata</name>
    <name type="common">Bagworm moth</name>
    <name type="synonym">Eumeta japonica</name>
    <dbReference type="NCBI Taxonomy" id="151549"/>
    <lineage>
        <taxon>Eukaryota</taxon>
        <taxon>Metazoa</taxon>
        <taxon>Ecdysozoa</taxon>
        <taxon>Arthropoda</taxon>
        <taxon>Hexapoda</taxon>
        <taxon>Insecta</taxon>
        <taxon>Pterygota</taxon>
        <taxon>Neoptera</taxon>
        <taxon>Endopterygota</taxon>
        <taxon>Lepidoptera</taxon>
        <taxon>Glossata</taxon>
        <taxon>Ditrysia</taxon>
        <taxon>Tineoidea</taxon>
        <taxon>Psychidae</taxon>
        <taxon>Oiketicinae</taxon>
        <taxon>Eumeta</taxon>
    </lineage>
</organism>
<dbReference type="GO" id="GO:0008239">
    <property type="term" value="F:dipeptidyl-peptidase activity"/>
    <property type="evidence" value="ECO:0007669"/>
    <property type="project" value="TreeGrafter"/>
</dbReference>
<keyword evidence="4" id="KW-0378">Hydrolase</keyword>
<dbReference type="Pfam" id="PF05577">
    <property type="entry name" value="Peptidase_S28"/>
    <property type="match status" value="1"/>
</dbReference>